<proteinExistence type="predicted"/>
<organism evidence="1 2">
    <name type="scientific">Lecanicillium saksenae</name>
    <dbReference type="NCBI Taxonomy" id="468837"/>
    <lineage>
        <taxon>Eukaryota</taxon>
        <taxon>Fungi</taxon>
        <taxon>Dikarya</taxon>
        <taxon>Ascomycota</taxon>
        <taxon>Pezizomycotina</taxon>
        <taxon>Sordariomycetes</taxon>
        <taxon>Hypocreomycetidae</taxon>
        <taxon>Hypocreales</taxon>
        <taxon>Cordycipitaceae</taxon>
        <taxon>Lecanicillium</taxon>
    </lineage>
</organism>
<evidence type="ECO:0000313" key="2">
    <source>
        <dbReference type="Proteomes" id="UP001148737"/>
    </source>
</evidence>
<accession>A0ACC1QXW4</accession>
<evidence type="ECO:0000313" key="1">
    <source>
        <dbReference type="EMBL" id="KAJ3495184.1"/>
    </source>
</evidence>
<reference evidence="1" key="1">
    <citation type="submission" date="2022-07" db="EMBL/GenBank/DDBJ databases">
        <title>Genome Sequence of Lecanicillium saksenae.</title>
        <authorList>
            <person name="Buettner E."/>
        </authorList>
    </citation>
    <scope>NUCLEOTIDE SEQUENCE</scope>
    <source>
        <strain evidence="1">VT-O1</strain>
    </source>
</reference>
<gene>
    <name evidence="1" type="ORF">NLG97_g3572</name>
</gene>
<dbReference type="EMBL" id="JANAKD010000305">
    <property type="protein sequence ID" value="KAJ3495184.1"/>
    <property type="molecule type" value="Genomic_DNA"/>
</dbReference>
<sequence length="165" mass="17805">MDHGSAAEAEAEAEAEADGTHLGRPDSARLELMIVPLDSAPGTAGTSGGLKVGDSNEAAMPEQVGRMEGIQGKKQNEGLVSYGRPTQHKKKSRDERRLRMQMTSWREVEAVQRPTTSSELAGSFPRFDKFWLEGGLGQALDGRRYLRLGGGGGRAGERRGKLQGR</sequence>
<comment type="caution">
    <text evidence="1">The sequence shown here is derived from an EMBL/GenBank/DDBJ whole genome shotgun (WGS) entry which is preliminary data.</text>
</comment>
<protein>
    <submittedName>
        <fullName evidence="1">Uncharacterized protein</fullName>
    </submittedName>
</protein>
<keyword evidence="2" id="KW-1185">Reference proteome</keyword>
<dbReference type="Proteomes" id="UP001148737">
    <property type="component" value="Unassembled WGS sequence"/>
</dbReference>
<name>A0ACC1QXW4_9HYPO</name>